<name>A0A8S5SEK7_9CAUD</name>
<proteinExistence type="predicted"/>
<organism evidence="1">
    <name type="scientific">Myoviridae sp. ct8mY9</name>
    <dbReference type="NCBI Taxonomy" id="2827664"/>
    <lineage>
        <taxon>Viruses</taxon>
        <taxon>Duplodnaviria</taxon>
        <taxon>Heunggongvirae</taxon>
        <taxon>Uroviricota</taxon>
        <taxon>Caudoviricetes</taxon>
    </lineage>
</organism>
<dbReference type="EMBL" id="BK032581">
    <property type="protein sequence ID" value="DAF49417.1"/>
    <property type="molecule type" value="Genomic_DNA"/>
</dbReference>
<reference evidence="1" key="1">
    <citation type="journal article" date="2021" name="Proc. Natl. Acad. Sci. U.S.A.">
        <title>A Catalog of Tens of Thousands of Viruses from Human Metagenomes Reveals Hidden Associations with Chronic Diseases.</title>
        <authorList>
            <person name="Tisza M.J."/>
            <person name="Buck C.B."/>
        </authorList>
    </citation>
    <scope>NUCLEOTIDE SEQUENCE</scope>
    <source>
        <strain evidence="1">Ct8mY9</strain>
    </source>
</reference>
<protein>
    <submittedName>
        <fullName evidence="1">Uncharacterized protein</fullName>
    </submittedName>
</protein>
<sequence>MKQEVEKLLKIAKECLSIVDSSSLKDKEITMLIESAISDLKRVNIDVDKNIEDDLIQNTIIIYVKAHFGDGDINKRTEYLKRYKSNLRELQFSEEYQKQNNEEVDNNA</sequence>
<dbReference type="InterPro" id="IPR056951">
    <property type="entry name" value="Phage_connect_2"/>
</dbReference>
<evidence type="ECO:0000313" key="1">
    <source>
        <dbReference type="EMBL" id="DAF49417.1"/>
    </source>
</evidence>
<dbReference type="Pfam" id="PF24829">
    <property type="entry name" value="Phage_connect_2"/>
    <property type="match status" value="1"/>
</dbReference>
<accession>A0A8S5SEK7</accession>